<reference evidence="4 5" key="1">
    <citation type="submission" date="2021-01" db="EMBL/GenBank/DDBJ databases">
        <title>Genome public.</title>
        <authorList>
            <person name="Liu C."/>
            <person name="Sun Q."/>
        </authorList>
    </citation>
    <scope>NUCLEOTIDE SEQUENCE [LARGE SCALE GENOMIC DNA]</scope>
    <source>
        <strain evidence="4 5">YIM B02515</strain>
    </source>
</reference>
<dbReference type="PANTHER" id="PTHR39183:SF1">
    <property type="entry name" value="SPORE COAT PROTEIN F-LIKE PROTEIN YHCQ"/>
    <property type="match status" value="1"/>
</dbReference>
<protein>
    <submittedName>
        <fullName evidence="4">Spore coat protein</fullName>
    </submittedName>
</protein>
<gene>
    <name evidence="4" type="ORF">JK636_16230</name>
</gene>
<comment type="subcellular location">
    <subcellularLocation>
        <location evidence="2">Spore coat</location>
    </subcellularLocation>
</comment>
<dbReference type="PANTHER" id="PTHR39183">
    <property type="entry name" value="SPORE COAT PROTEIN F-LIKE PROTEIN YHCQ"/>
    <property type="match status" value="1"/>
</dbReference>
<evidence type="ECO:0000313" key="4">
    <source>
        <dbReference type="EMBL" id="MBL4937277.1"/>
    </source>
</evidence>
<dbReference type="Pfam" id="PF07875">
    <property type="entry name" value="Coat_F"/>
    <property type="match status" value="1"/>
</dbReference>
<sequence length="96" mass="10148">MATIISNMVQGTTDINDEIIASDMLAGAKGGANAYLNAALAAPTPELRAIYSSNLTQVLNGYSALADLSINRGWEKPYNDPVQQLSEAFAKSKTTV</sequence>
<comment type="caution">
    <text evidence="4">The sequence shown here is derived from an EMBL/GenBank/DDBJ whole genome shotgun (WGS) entry which is preliminary data.</text>
</comment>
<accession>A0ABS1TD42</accession>
<dbReference type="InterPro" id="IPR012851">
    <property type="entry name" value="Spore_coat_CotF-like"/>
</dbReference>
<comment type="similarity">
    <text evidence="3">Belongs to the CotF family.</text>
</comment>
<name>A0ABS1TD42_9CLOT</name>
<keyword evidence="1" id="KW-0749">Sporulation</keyword>
<dbReference type="RefSeq" id="WP_202750031.1">
    <property type="nucleotide sequence ID" value="NZ_JAESWC010000014.1"/>
</dbReference>
<evidence type="ECO:0000313" key="5">
    <source>
        <dbReference type="Proteomes" id="UP000632377"/>
    </source>
</evidence>
<dbReference type="InterPro" id="IPR012347">
    <property type="entry name" value="Ferritin-like"/>
</dbReference>
<keyword evidence="4" id="KW-0167">Capsid protein</keyword>
<dbReference type="Gene3D" id="1.20.1260.10">
    <property type="match status" value="1"/>
</dbReference>
<keyword evidence="5" id="KW-1185">Reference proteome</keyword>
<keyword evidence="4" id="KW-0946">Virion</keyword>
<dbReference type="EMBL" id="JAESWC010000014">
    <property type="protein sequence ID" value="MBL4937277.1"/>
    <property type="molecule type" value="Genomic_DNA"/>
</dbReference>
<evidence type="ECO:0000256" key="3">
    <source>
        <dbReference type="ARBA" id="ARBA00024344"/>
    </source>
</evidence>
<evidence type="ECO:0000256" key="1">
    <source>
        <dbReference type="ARBA" id="ARBA00022969"/>
    </source>
</evidence>
<dbReference type="Proteomes" id="UP000632377">
    <property type="component" value="Unassembled WGS sequence"/>
</dbReference>
<evidence type="ECO:0000256" key="2">
    <source>
        <dbReference type="ARBA" id="ARBA00024325"/>
    </source>
</evidence>
<organism evidence="4 5">
    <name type="scientific">Clostridium rhizosphaerae</name>
    <dbReference type="NCBI Taxonomy" id="2803861"/>
    <lineage>
        <taxon>Bacteria</taxon>
        <taxon>Bacillati</taxon>
        <taxon>Bacillota</taxon>
        <taxon>Clostridia</taxon>
        <taxon>Eubacteriales</taxon>
        <taxon>Clostridiaceae</taxon>
        <taxon>Clostridium</taxon>
    </lineage>
</organism>
<proteinExistence type="inferred from homology"/>